<gene>
    <name evidence="1" type="ORF">ARALYDRAFT_682148</name>
</gene>
<dbReference type="Proteomes" id="UP000008694">
    <property type="component" value="Unassembled WGS sequence"/>
</dbReference>
<keyword evidence="2" id="KW-1185">Reference proteome</keyword>
<name>D7KGV1_ARALL</name>
<accession>D7KGV1</accession>
<sequence>MTKTNCLCSPTTHHGSLRCRIHQSLSLQRTKSIEAASLLDSPPKPADSP</sequence>
<dbReference type="EMBL" id="GL348713">
    <property type="protein sequence ID" value="EFH70547.1"/>
    <property type="molecule type" value="Genomic_DNA"/>
</dbReference>
<organism evidence="2">
    <name type="scientific">Arabidopsis lyrata subsp. lyrata</name>
    <name type="common">Lyre-leaved rock-cress</name>
    <dbReference type="NCBI Taxonomy" id="81972"/>
    <lineage>
        <taxon>Eukaryota</taxon>
        <taxon>Viridiplantae</taxon>
        <taxon>Streptophyta</taxon>
        <taxon>Embryophyta</taxon>
        <taxon>Tracheophyta</taxon>
        <taxon>Spermatophyta</taxon>
        <taxon>Magnoliopsida</taxon>
        <taxon>eudicotyledons</taxon>
        <taxon>Gunneridae</taxon>
        <taxon>Pentapetalae</taxon>
        <taxon>rosids</taxon>
        <taxon>malvids</taxon>
        <taxon>Brassicales</taxon>
        <taxon>Brassicaceae</taxon>
        <taxon>Camelineae</taxon>
        <taxon>Arabidopsis</taxon>
    </lineage>
</organism>
<protein>
    <submittedName>
        <fullName evidence="1">Predicted protein</fullName>
    </submittedName>
</protein>
<reference evidence="2" key="1">
    <citation type="journal article" date="2011" name="Nat. Genet.">
        <title>The Arabidopsis lyrata genome sequence and the basis of rapid genome size change.</title>
        <authorList>
            <person name="Hu T.T."/>
            <person name="Pattyn P."/>
            <person name="Bakker E.G."/>
            <person name="Cao J."/>
            <person name="Cheng J.-F."/>
            <person name="Clark R.M."/>
            <person name="Fahlgren N."/>
            <person name="Fawcett J.A."/>
            <person name="Grimwood J."/>
            <person name="Gundlach H."/>
            <person name="Haberer G."/>
            <person name="Hollister J.D."/>
            <person name="Ossowski S."/>
            <person name="Ottilar R.P."/>
            <person name="Salamov A.A."/>
            <person name="Schneeberger K."/>
            <person name="Spannagl M."/>
            <person name="Wang X."/>
            <person name="Yang L."/>
            <person name="Nasrallah M.E."/>
            <person name="Bergelson J."/>
            <person name="Carrington J.C."/>
            <person name="Gaut B.S."/>
            <person name="Schmutz J."/>
            <person name="Mayer K.F.X."/>
            <person name="Van de Peer Y."/>
            <person name="Grigoriev I.V."/>
            <person name="Nordborg M."/>
            <person name="Weigel D."/>
            <person name="Guo Y.-L."/>
        </authorList>
    </citation>
    <scope>NUCLEOTIDE SEQUENCE [LARGE SCALE GENOMIC DNA]</scope>
    <source>
        <strain evidence="2">cv. MN47</strain>
    </source>
</reference>
<dbReference type="HOGENOM" id="CLU_3144721_0_0_1"/>
<dbReference type="AlphaFoldDB" id="D7KGV1"/>
<evidence type="ECO:0000313" key="2">
    <source>
        <dbReference type="Proteomes" id="UP000008694"/>
    </source>
</evidence>
<dbReference type="Gramene" id="Al_scaffold_0001_4471">
    <property type="protein sequence ID" value="Al_scaffold_0001_4471"/>
    <property type="gene ID" value="Al_scaffold_0001_4471"/>
</dbReference>
<evidence type="ECO:0000313" key="1">
    <source>
        <dbReference type="EMBL" id="EFH70547.1"/>
    </source>
</evidence>
<proteinExistence type="predicted"/>